<keyword evidence="1" id="KW-0812">Transmembrane</keyword>
<dbReference type="RefSeq" id="WP_125467966.1">
    <property type="nucleotide sequence ID" value="NZ_RWBG01000003.1"/>
</dbReference>
<evidence type="ECO:0000256" key="1">
    <source>
        <dbReference type="SAM" id="Phobius"/>
    </source>
</evidence>
<feature type="transmembrane region" description="Helical" evidence="1">
    <location>
        <begin position="57"/>
        <end position="77"/>
    </location>
</feature>
<evidence type="ECO:0000313" key="2">
    <source>
        <dbReference type="EMBL" id="RSK39942.1"/>
    </source>
</evidence>
<dbReference type="AlphaFoldDB" id="A0A3R9MGJ6"/>
<evidence type="ECO:0000313" key="3">
    <source>
        <dbReference type="Proteomes" id="UP000270620"/>
    </source>
</evidence>
<comment type="caution">
    <text evidence="2">The sequence shown here is derived from an EMBL/GenBank/DDBJ whole genome shotgun (WGS) entry which is preliminary data.</text>
</comment>
<dbReference type="NCBIfam" id="TIGR04127">
    <property type="entry name" value="flavo_near_exo"/>
    <property type="match status" value="1"/>
</dbReference>
<reference evidence="2 3" key="1">
    <citation type="submission" date="2018-12" db="EMBL/GenBank/DDBJ databases">
        <title>Mangrovimonas spongiae sp. nov., a novel member of the genus Mangrovimonas isolated from marine sponge.</title>
        <authorList>
            <person name="Zhuang L."/>
            <person name="Luo L."/>
        </authorList>
    </citation>
    <scope>NUCLEOTIDE SEQUENCE [LARGE SCALE GENOMIC DNA]</scope>
    <source>
        <strain evidence="2 3">HN-E26</strain>
    </source>
</reference>
<accession>A0A3R9MGJ6</accession>
<dbReference type="EMBL" id="RWBG01000003">
    <property type="protein sequence ID" value="RSK39942.1"/>
    <property type="molecule type" value="Genomic_DNA"/>
</dbReference>
<feature type="transmembrane region" description="Helical" evidence="1">
    <location>
        <begin position="117"/>
        <end position="137"/>
    </location>
</feature>
<sequence>MQKKYRFLVFIVLVSFLILIRAFENQLFYDPYLLFFKNDYLYADAPKLDMFKLVVSITLRYTLNTIISLGILYVIFVDKSMVEFSLLIYTISYVILILLFLYFITNHRQEDYYLFFNIRRFLIQPILLLLLVPAFYYHKRKKRIKIRN</sequence>
<keyword evidence="1" id="KW-1133">Transmembrane helix</keyword>
<proteinExistence type="predicted"/>
<protein>
    <submittedName>
        <fullName evidence="2">Exosortase F system-associated protein</fullName>
    </submittedName>
</protein>
<feature type="transmembrane region" description="Helical" evidence="1">
    <location>
        <begin position="84"/>
        <end position="105"/>
    </location>
</feature>
<keyword evidence="3" id="KW-1185">Reference proteome</keyword>
<name>A0A3R9MGJ6_9FLAO</name>
<dbReference type="OrthoDB" id="982493at2"/>
<gene>
    <name evidence="2" type="ORF">EJA19_08655</name>
</gene>
<dbReference type="Proteomes" id="UP000270620">
    <property type="component" value="Unassembled WGS sequence"/>
</dbReference>
<dbReference type="InterPro" id="IPR026414">
    <property type="entry name" value="ExosoTase_F-assoc_memb"/>
</dbReference>
<organism evidence="2 3">
    <name type="scientific">Mangrovimonas spongiae</name>
    <dbReference type="NCBI Taxonomy" id="2494697"/>
    <lineage>
        <taxon>Bacteria</taxon>
        <taxon>Pseudomonadati</taxon>
        <taxon>Bacteroidota</taxon>
        <taxon>Flavobacteriia</taxon>
        <taxon>Flavobacteriales</taxon>
        <taxon>Flavobacteriaceae</taxon>
        <taxon>Mangrovimonas</taxon>
    </lineage>
</organism>
<keyword evidence="1" id="KW-0472">Membrane</keyword>